<proteinExistence type="inferred from homology"/>
<keyword evidence="1 4" id="KW-0808">Transferase</keyword>
<dbReference type="EMBL" id="RHIB01000001">
    <property type="protein sequence ID" value="RNA69378.1"/>
    <property type="molecule type" value="Genomic_DNA"/>
</dbReference>
<dbReference type="Pfam" id="PF20085">
    <property type="entry name" value="TGL"/>
    <property type="match status" value="1"/>
</dbReference>
<dbReference type="GO" id="GO:0003810">
    <property type="term" value="F:protein-glutamine gamma-glutamyltransferase activity"/>
    <property type="evidence" value="ECO:0007669"/>
    <property type="project" value="UniProtKB-EC"/>
</dbReference>
<keyword evidence="3 4" id="KW-0012">Acyltransferase</keyword>
<evidence type="ECO:0000313" key="4">
    <source>
        <dbReference type="EMBL" id="RNA69378.1"/>
    </source>
</evidence>
<dbReference type="AlphaFoldDB" id="A0A3M7TUQ1"/>
<dbReference type="GO" id="GO:0030435">
    <property type="term" value="P:sporulation resulting in formation of a cellular spore"/>
    <property type="evidence" value="ECO:0007669"/>
    <property type="project" value="UniProtKB-KW"/>
</dbReference>
<organism evidence="4 5">
    <name type="scientific">Alteribacter keqinensis</name>
    <dbReference type="NCBI Taxonomy" id="2483800"/>
    <lineage>
        <taxon>Bacteria</taxon>
        <taxon>Bacillati</taxon>
        <taxon>Bacillota</taxon>
        <taxon>Bacilli</taxon>
        <taxon>Bacillales</taxon>
        <taxon>Bacillaceae</taxon>
        <taxon>Alteribacter</taxon>
    </lineage>
</organism>
<dbReference type="NCBIfam" id="NF002869">
    <property type="entry name" value="PRK03187.1"/>
    <property type="match status" value="1"/>
</dbReference>
<accession>A0A3M7TUQ1</accession>
<name>A0A3M7TUQ1_9BACI</name>
<dbReference type="OrthoDB" id="1845399at2"/>
<reference evidence="4 5" key="1">
    <citation type="submission" date="2018-10" db="EMBL/GenBank/DDBJ databases">
        <title>Bacillus Keqinensis sp. nov., a moderately halophilic bacterium isolated from a saline-alkaline lake.</title>
        <authorList>
            <person name="Wang H."/>
        </authorList>
    </citation>
    <scope>NUCLEOTIDE SEQUENCE [LARGE SCALE GENOMIC DNA]</scope>
    <source>
        <strain evidence="4 5">KQ-3</strain>
    </source>
</reference>
<sequence length="248" mass="28925">MMIRINSRELDLSTVNMAELIPEQQRILRLMADYRDIYDYNSLHELYFELYLRVHILRASEGLNYSGASFATFTTSYCNEYVWYRTRRGGFYLRPGIPPHAAINDIFVNGSLYAFECAVAIIIVYYKAVLDALGPAMFNRLFPHIYLFSWESDRDLGLAGHVSTDYIPGDCVYFDSPDYNRATPEWRGENAILMNGDLYFGHGIGIVPAREILDFLNSKRMPFARRSAFLNNFIVRPDFRYLSRFYVR</sequence>
<dbReference type="Proteomes" id="UP000278746">
    <property type="component" value="Unassembled WGS sequence"/>
</dbReference>
<protein>
    <submittedName>
        <fullName evidence="4">Protein-glutamine gamma-glutamyltransferase</fullName>
        <ecNumber evidence="4">2.3.2.13</ecNumber>
    </submittedName>
</protein>
<keyword evidence="5" id="KW-1185">Reference proteome</keyword>
<evidence type="ECO:0000256" key="3">
    <source>
        <dbReference type="ARBA" id="ARBA00023315"/>
    </source>
</evidence>
<keyword evidence="2" id="KW-0749">Sporulation</keyword>
<evidence type="ECO:0000256" key="1">
    <source>
        <dbReference type="ARBA" id="ARBA00022679"/>
    </source>
</evidence>
<dbReference type="EC" id="2.3.2.13" evidence="4"/>
<evidence type="ECO:0000313" key="5">
    <source>
        <dbReference type="Proteomes" id="UP000278746"/>
    </source>
</evidence>
<gene>
    <name evidence="4" type="ORF">EBO34_05410</name>
</gene>
<evidence type="ECO:0000256" key="2">
    <source>
        <dbReference type="ARBA" id="ARBA00022969"/>
    </source>
</evidence>
<comment type="caution">
    <text evidence="4">The sequence shown here is derived from an EMBL/GenBank/DDBJ whole genome shotgun (WGS) entry which is preliminary data.</text>
</comment>
<dbReference type="InterPro" id="IPR020916">
    <property type="entry name" value="Gln_gamma-glutamylTfrase_bac"/>
</dbReference>
<dbReference type="HAMAP" id="MF_00727">
    <property type="entry name" value="Tgl"/>
    <property type="match status" value="1"/>
</dbReference>